<dbReference type="Pfam" id="PF13185">
    <property type="entry name" value="GAF_2"/>
    <property type="match status" value="1"/>
</dbReference>
<dbReference type="Pfam" id="PF08448">
    <property type="entry name" value="PAS_4"/>
    <property type="match status" value="2"/>
</dbReference>
<dbReference type="InterPro" id="IPR036097">
    <property type="entry name" value="HisK_dim/P_sf"/>
</dbReference>
<dbReference type="EC" id="2.7.13.3" evidence="2"/>
<evidence type="ECO:0000256" key="7">
    <source>
        <dbReference type="ARBA" id="ARBA00023136"/>
    </source>
</evidence>
<keyword evidence="7" id="KW-0472">Membrane</keyword>
<evidence type="ECO:0000256" key="1">
    <source>
        <dbReference type="ARBA" id="ARBA00000085"/>
    </source>
</evidence>
<protein>
    <recommendedName>
        <fullName evidence="2">histidine kinase</fullName>
        <ecNumber evidence="2">2.7.13.3</ecNumber>
    </recommendedName>
</protein>
<accession>A0A399E955</accession>
<dbReference type="InterPro" id="IPR036890">
    <property type="entry name" value="HATPase_C_sf"/>
</dbReference>
<keyword evidence="12" id="KW-1185">Reference proteome</keyword>
<dbReference type="GO" id="GO:0005886">
    <property type="term" value="C:plasma membrane"/>
    <property type="evidence" value="ECO:0007669"/>
    <property type="project" value="TreeGrafter"/>
</dbReference>
<dbReference type="SUPFAM" id="SSF55874">
    <property type="entry name" value="ATPase domain of HSP90 chaperone/DNA topoisomerase II/histidine kinase"/>
    <property type="match status" value="1"/>
</dbReference>
<dbReference type="EMBL" id="QXDL01000212">
    <property type="protein sequence ID" value="RIH80945.1"/>
    <property type="molecule type" value="Genomic_DNA"/>
</dbReference>
<dbReference type="Gene3D" id="3.30.565.10">
    <property type="entry name" value="Histidine kinase-like ATPase, C-terminal domain"/>
    <property type="match status" value="1"/>
</dbReference>
<name>A0A399E955_9DEIN</name>
<dbReference type="InterPro" id="IPR005467">
    <property type="entry name" value="His_kinase_dom"/>
</dbReference>
<dbReference type="SMART" id="SM00388">
    <property type="entry name" value="HisKA"/>
    <property type="match status" value="1"/>
</dbReference>
<dbReference type="GO" id="GO:0009927">
    <property type="term" value="F:histidine phosphotransfer kinase activity"/>
    <property type="evidence" value="ECO:0007669"/>
    <property type="project" value="TreeGrafter"/>
</dbReference>
<dbReference type="InterPro" id="IPR035965">
    <property type="entry name" value="PAS-like_dom_sf"/>
</dbReference>
<feature type="domain" description="PAS" evidence="9">
    <location>
        <begin position="640"/>
        <end position="712"/>
    </location>
</feature>
<dbReference type="InterPro" id="IPR003661">
    <property type="entry name" value="HisK_dim/P_dom"/>
</dbReference>
<dbReference type="CDD" id="cd00130">
    <property type="entry name" value="PAS"/>
    <property type="match status" value="1"/>
</dbReference>
<reference evidence="11 12" key="1">
    <citation type="submission" date="2018-08" db="EMBL/GenBank/DDBJ databases">
        <title>Meiothermus terrae DSM 26712 genome sequencing project.</title>
        <authorList>
            <person name="Da Costa M.S."/>
            <person name="Albuquerque L."/>
            <person name="Raposo P."/>
            <person name="Froufe H.J.C."/>
            <person name="Barroso C.S."/>
            <person name="Egas C."/>
        </authorList>
    </citation>
    <scope>NUCLEOTIDE SEQUENCE [LARGE SCALE GENOMIC DNA]</scope>
    <source>
        <strain evidence="11 12">DSM 26712</strain>
    </source>
</reference>
<dbReference type="InterPro" id="IPR003594">
    <property type="entry name" value="HATPase_dom"/>
</dbReference>
<sequence>MFRRSRPGSELFEKLAGFHEALLSELELRPMLRNLLTAATHGLGAERAAIFLYHAEDGELRGEVGTGLGANHTVSAISLGLSHDGPIQRAFFGPPEGLELGGEILLPVYASAAPAGGEPFCWGDPEARCSLRPRVRAAQRAERCPSCPHFGGVGVLSLEGMALDEETRQLLPVLARLVALALRNARLHETALEQKARLAGHSRVLELVNALSHELVRNLELRQLLEALAWGLYRDLGFYRVTVALNRGGVLEGLLTVKEGELTWTEGVSRLRLEVQGSADPFAKAARERQPLVVAGDELPPAARARQMAFVPLTAYLPILAEEEVLGVVAVDHGDSGRAVGEEELRYVELLSYVAGAALKNAYAFEERERANRALALERQKLTQALELMGDAVIVLEDYEGFANRMAREVLGLGERVALDDLPPELYPALEGRPVEYVREGRTFSALSTREGRLWVLVLHEITAIRQAQQRLEAQSRFLGHLADITRQALESPDSPHLLGTLADRLSDLFAAGWVCLTLWDESRGVPLPAWARGFALPALEPELGEPSLTQAALRLGRVLTLEDVRASPYTDPVLAHAPPTASVLVLPFIAQSRWLGAAILGYGRRRAFGPLELQQAEQAAPLLALALLKTRLLEELERRERRFRALIESSQDVVYVVSPEGLLRYVSPNARHVLGYDPEGYTRTEVSGLAFFHPDDRPQAQALLREITGRPGATRTADLRVIDAMGEVRFVDLWARNLLDDPDVRGVVVTLRDVTERKQAEAALRESEARNRAILQALPDLLFVMDAGGTLLAYQGRHDQLLMGSEAFLGRRLEEVLPPEVAARVRAALSEVLAQGGMRSVEYSLEVRGERLDYEARLARSGPNEVLAVVRDVTQQKQLERMKQDFVSAVSHELRTPLVGIMGFAELLLEDARLDPESLEFVQLIRESGLRLKNMVDNLLDTNRLESGRFEVNRRRVDLTPTLRDVAAAFRGVAQLSGIAFEQHLEPLPLLLADPDRVGQVVGNLLSNAFKFTPKNGRVTLRARARGGRLRLEVEDTGPGIPPEQTDRLFQRYGRTRSALERGIGGTGLGLYISKAIVEAHDGHIGVNSVPGKGSCFYVELPLEGGRV</sequence>
<comment type="caution">
    <text evidence="11">The sequence shown here is derived from an EMBL/GenBank/DDBJ whole genome shotgun (WGS) entry which is preliminary data.</text>
</comment>
<dbReference type="InterPro" id="IPR013656">
    <property type="entry name" value="PAS_4"/>
</dbReference>
<dbReference type="SMART" id="SM00065">
    <property type="entry name" value="GAF"/>
    <property type="match status" value="3"/>
</dbReference>
<dbReference type="RefSeq" id="WP_119316337.1">
    <property type="nucleotide sequence ID" value="NZ_QXDL01000212.1"/>
</dbReference>
<dbReference type="Pfam" id="PF01590">
    <property type="entry name" value="GAF"/>
    <property type="match status" value="1"/>
</dbReference>
<dbReference type="InterPro" id="IPR029016">
    <property type="entry name" value="GAF-like_dom_sf"/>
</dbReference>
<evidence type="ECO:0000256" key="4">
    <source>
        <dbReference type="ARBA" id="ARBA00022679"/>
    </source>
</evidence>
<evidence type="ECO:0000259" key="9">
    <source>
        <dbReference type="PROSITE" id="PS50112"/>
    </source>
</evidence>
<dbReference type="CDD" id="cd00082">
    <property type="entry name" value="HisKA"/>
    <property type="match status" value="1"/>
</dbReference>
<dbReference type="InterPro" id="IPR004358">
    <property type="entry name" value="Sig_transdc_His_kin-like_C"/>
</dbReference>
<keyword evidence="5 11" id="KW-0418">Kinase</keyword>
<dbReference type="FunFam" id="1.10.287.130:FF:000001">
    <property type="entry name" value="Two-component sensor histidine kinase"/>
    <property type="match status" value="1"/>
</dbReference>
<dbReference type="SUPFAM" id="SSF47384">
    <property type="entry name" value="Homodimeric domain of signal transducing histidine kinase"/>
    <property type="match status" value="1"/>
</dbReference>
<dbReference type="SMART" id="SM00387">
    <property type="entry name" value="HATPase_c"/>
    <property type="match status" value="1"/>
</dbReference>
<evidence type="ECO:0000256" key="5">
    <source>
        <dbReference type="ARBA" id="ARBA00022777"/>
    </source>
</evidence>
<comment type="catalytic activity">
    <reaction evidence="1">
        <text>ATP + protein L-histidine = ADP + protein N-phospho-L-histidine.</text>
        <dbReference type="EC" id="2.7.13.3"/>
    </reaction>
</comment>
<dbReference type="GO" id="GO:0000155">
    <property type="term" value="F:phosphorelay sensor kinase activity"/>
    <property type="evidence" value="ECO:0007669"/>
    <property type="project" value="InterPro"/>
</dbReference>
<feature type="domain" description="PAC" evidence="10">
    <location>
        <begin position="716"/>
        <end position="767"/>
    </location>
</feature>
<evidence type="ECO:0000256" key="3">
    <source>
        <dbReference type="ARBA" id="ARBA00022553"/>
    </source>
</evidence>
<dbReference type="PROSITE" id="PS50112">
    <property type="entry name" value="PAS"/>
    <property type="match status" value="1"/>
</dbReference>
<dbReference type="Pfam" id="PF00512">
    <property type="entry name" value="HisKA"/>
    <property type="match status" value="1"/>
</dbReference>
<dbReference type="PANTHER" id="PTHR43047">
    <property type="entry name" value="TWO-COMPONENT HISTIDINE PROTEIN KINASE"/>
    <property type="match status" value="1"/>
</dbReference>
<evidence type="ECO:0000313" key="12">
    <source>
        <dbReference type="Proteomes" id="UP000265715"/>
    </source>
</evidence>
<dbReference type="SUPFAM" id="SSF55785">
    <property type="entry name" value="PYP-like sensor domain (PAS domain)"/>
    <property type="match status" value="2"/>
</dbReference>
<dbReference type="PANTHER" id="PTHR43047:SF72">
    <property type="entry name" value="OSMOSENSING HISTIDINE PROTEIN KINASE SLN1"/>
    <property type="match status" value="1"/>
</dbReference>
<dbReference type="FunFam" id="3.30.565.10:FF:000006">
    <property type="entry name" value="Sensor histidine kinase WalK"/>
    <property type="match status" value="1"/>
</dbReference>
<keyword evidence="4 11" id="KW-0808">Transferase</keyword>
<evidence type="ECO:0000256" key="2">
    <source>
        <dbReference type="ARBA" id="ARBA00012438"/>
    </source>
</evidence>
<dbReference type="Gene3D" id="1.10.287.130">
    <property type="match status" value="1"/>
</dbReference>
<keyword evidence="3" id="KW-0597">Phosphoprotein</keyword>
<dbReference type="PROSITE" id="PS50113">
    <property type="entry name" value="PAC"/>
    <property type="match status" value="1"/>
</dbReference>
<organism evidence="11 12">
    <name type="scientific">Calidithermus terrae</name>
    <dbReference type="NCBI Taxonomy" id="1408545"/>
    <lineage>
        <taxon>Bacteria</taxon>
        <taxon>Thermotogati</taxon>
        <taxon>Deinococcota</taxon>
        <taxon>Deinococci</taxon>
        <taxon>Thermales</taxon>
        <taxon>Thermaceae</taxon>
        <taxon>Calidithermus</taxon>
    </lineage>
</organism>
<evidence type="ECO:0000256" key="6">
    <source>
        <dbReference type="ARBA" id="ARBA00023012"/>
    </source>
</evidence>
<evidence type="ECO:0000259" key="8">
    <source>
        <dbReference type="PROSITE" id="PS50109"/>
    </source>
</evidence>
<feature type="domain" description="Histidine kinase" evidence="8">
    <location>
        <begin position="890"/>
        <end position="1106"/>
    </location>
</feature>
<dbReference type="Gene3D" id="3.30.450.40">
    <property type="match status" value="3"/>
</dbReference>
<dbReference type="InterPro" id="IPR000700">
    <property type="entry name" value="PAS-assoc_C"/>
</dbReference>
<dbReference type="PROSITE" id="PS50109">
    <property type="entry name" value="HIS_KIN"/>
    <property type="match status" value="1"/>
</dbReference>
<dbReference type="PRINTS" id="PR00344">
    <property type="entry name" value="BCTRLSENSOR"/>
</dbReference>
<dbReference type="Pfam" id="PF02518">
    <property type="entry name" value="HATPase_c"/>
    <property type="match status" value="1"/>
</dbReference>
<gene>
    <name evidence="11" type="primary">resE_4</name>
    <name evidence="11" type="ORF">Mterra_03427</name>
</gene>
<dbReference type="OrthoDB" id="335833at2"/>
<dbReference type="AlphaFoldDB" id="A0A399E955"/>
<dbReference type="SUPFAM" id="SSF55781">
    <property type="entry name" value="GAF domain-like"/>
    <property type="match status" value="3"/>
</dbReference>
<keyword evidence="6" id="KW-0902">Two-component regulatory system</keyword>
<dbReference type="NCBIfam" id="TIGR00229">
    <property type="entry name" value="sensory_box"/>
    <property type="match status" value="2"/>
</dbReference>
<dbReference type="SMART" id="SM00091">
    <property type="entry name" value="PAS"/>
    <property type="match status" value="3"/>
</dbReference>
<evidence type="ECO:0000259" key="10">
    <source>
        <dbReference type="PROSITE" id="PS50113"/>
    </source>
</evidence>
<proteinExistence type="predicted"/>
<dbReference type="Proteomes" id="UP000265715">
    <property type="component" value="Unassembled WGS sequence"/>
</dbReference>
<evidence type="ECO:0000313" key="11">
    <source>
        <dbReference type="EMBL" id="RIH80945.1"/>
    </source>
</evidence>
<dbReference type="InterPro" id="IPR000014">
    <property type="entry name" value="PAS"/>
</dbReference>
<dbReference type="Gene3D" id="3.30.450.20">
    <property type="entry name" value="PAS domain"/>
    <property type="match status" value="2"/>
</dbReference>
<dbReference type="InterPro" id="IPR003018">
    <property type="entry name" value="GAF"/>
</dbReference>